<proteinExistence type="predicted"/>
<dbReference type="AlphaFoldDB" id="A0A0M0JTJ0"/>
<dbReference type="InterPro" id="IPR027417">
    <property type="entry name" value="P-loop_NTPase"/>
</dbReference>
<evidence type="ECO:0008006" key="3">
    <source>
        <dbReference type="Google" id="ProtNLM"/>
    </source>
</evidence>
<dbReference type="EMBL" id="JWZX01002336">
    <property type="protein sequence ID" value="KOO29894.1"/>
    <property type="molecule type" value="Genomic_DNA"/>
</dbReference>
<reference evidence="2" key="1">
    <citation type="journal article" date="2015" name="PLoS Genet.">
        <title>Genome Sequence and Transcriptome Analyses of Chrysochromulina tobin: Metabolic Tools for Enhanced Algal Fitness in the Prominent Order Prymnesiales (Haptophyceae).</title>
        <authorList>
            <person name="Hovde B.T."/>
            <person name="Deodato C.R."/>
            <person name="Hunsperger H.M."/>
            <person name="Ryken S.A."/>
            <person name="Yost W."/>
            <person name="Jha R.K."/>
            <person name="Patterson J."/>
            <person name="Monnat R.J. Jr."/>
            <person name="Barlow S.B."/>
            <person name="Starkenburg S.R."/>
            <person name="Cattolico R.A."/>
        </authorList>
    </citation>
    <scope>NUCLEOTIDE SEQUENCE</scope>
    <source>
        <strain evidence="2">CCMP291</strain>
    </source>
</reference>
<organism evidence="1 2">
    <name type="scientific">Chrysochromulina tobinii</name>
    <dbReference type="NCBI Taxonomy" id="1460289"/>
    <lineage>
        <taxon>Eukaryota</taxon>
        <taxon>Haptista</taxon>
        <taxon>Haptophyta</taxon>
        <taxon>Prymnesiophyceae</taxon>
        <taxon>Prymnesiales</taxon>
        <taxon>Chrysochromulinaceae</taxon>
        <taxon>Chrysochromulina</taxon>
    </lineage>
</organism>
<dbReference type="SUPFAM" id="SSF52540">
    <property type="entry name" value="P-loop containing nucleoside triphosphate hydrolases"/>
    <property type="match status" value="1"/>
</dbReference>
<dbReference type="Gene3D" id="3.40.50.300">
    <property type="entry name" value="P-loop containing nucleotide triphosphate hydrolases"/>
    <property type="match status" value="1"/>
</dbReference>
<comment type="caution">
    <text evidence="1">The sequence shown here is derived from an EMBL/GenBank/DDBJ whole genome shotgun (WGS) entry which is preliminary data.</text>
</comment>
<sequence length="154" mass="16553">MSGGQRIKLELIRSVFLAEVCPEIVLLDEAFAPLDALSKQLVMRRLRSFCSRSLVIVIYHTEAKALDDHDEPASRTGTASRADAAAARTGTSWLGRMLGTTRRRPTADEVDGRAVADACEAGSGQFFDGVVQYKRGGGPVRLSACARAQASRAT</sequence>
<protein>
    <recommendedName>
        <fullName evidence="3">ABC transporter domain-containing protein</fullName>
    </recommendedName>
</protein>
<keyword evidence="2" id="KW-1185">Reference proteome</keyword>
<evidence type="ECO:0000313" key="2">
    <source>
        <dbReference type="Proteomes" id="UP000037460"/>
    </source>
</evidence>
<name>A0A0M0JTJ0_9EUKA</name>
<dbReference type="Proteomes" id="UP000037460">
    <property type="component" value="Unassembled WGS sequence"/>
</dbReference>
<evidence type="ECO:0000313" key="1">
    <source>
        <dbReference type="EMBL" id="KOO29894.1"/>
    </source>
</evidence>
<gene>
    <name evidence="1" type="ORF">Ctob_015559</name>
</gene>
<dbReference type="OrthoDB" id="420849at2759"/>
<accession>A0A0M0JTJ0</accession>